<feature type="signal peptide" evidence="1">
    <location>
        <begin position="1"/>
        <end position="17"/>
    </location>
</feature>
<feature type="chain" id="PRO_5044831206" evidence="1">
    <location>
        <begin position="18"/>
        <end position="466"/>
    </location>
</feature>
<reference evidence="2 3" key="1">
    <citation type="submission" date="2024-10" db="EMBL/GenBank/DDBJ databases">
        <title>Updated reference genomes for cyclostephanoid diatoms.</title>
        <authorList>
            <person name="Roberts W.R."/>
            <person name="Alverson A.J."/>
        </authorList>
    </citation>
    <scope>NUCLEOTIDE SEQUENCE [LARGE SCALE GENOMIC DNA]</scope>
    <source>
        <strain evidence="2 3">AJA228-03</strain>
    </source>
</reference>
<dbReference type="AlphaFoldDB" id="A0ABD3RB52"/>
<dbReference type="EMBL" id="JALLPB020000394">
    <property type="protein sequence ID" value="KAL3809602.1"/>
    <property type="molecule type" value="Genomic_DNA"/>
</dbReference>
<keyword evidence="3" id="KW-1185">Reference proteome</keyword>
<name>A0ABD3RB52_9STRA</name>
<evidence type="ECO:0000313" key="2">
    <source>
        <dbReference type="EMBL" id="KAL3809602.1"/>
    </source>
</evidence>
<gene>
    <name evidence="2" type="ORF">ACHAXA_002161</name>
</gene>
<keyword evidence="1" id="KW-0732">Signal</keyword>
<evidence type="ECO:0000256" key="1">
    <source>
        <dbReference type="SAM" id="SignalP"/>
    </source>
</evidence>
<proteinExistence type="predicted"/>
<organism evidence="2 3">
    <name type="scientific">Cyclostephanos tholiformis</name>
    <dbReference type="NCBI Taxonomy" id="382380"/>
    <lineage>
        <taxon>Eukaryota</taxon>
        <taxon>Sar</taxon>
        <taxon>Stramenopiles</taxon>
        <taxon>Ochrophyta</taxon>
        <taxon>Bacillariophyta</taxon>
        <taxon>Coscinodiscophyceae</taxon>
        <taxon>Thalassiosirophycidae</taxon>
        <taxon>Stephanodiscales</taxon>
        <taxon>Stephanodiscaceae</taxon>
        <taxon>Cyclostephanos</taxon>
    </lineage>
</organism>
<protein>
    <submittedName>
        <fullName evidence="2">Uncharacterized protein</fullName>
    </submittedName>
</protein>
<evidence type="ECO:0000313" key="3">
    <source>
        <dbReference type="Proteomes" id="UP001530377"/>
    </source>
</evidence>
<accession>A0ABD3RB52</accession>
<sequence>MRSYWWKIAFLFGVANSSSVKSPFITNGRICRFPRHSTKPRICIHDRRSSISLGDVNHSDGNGGSAADRITRSIIPRDRECNNRRRALLVALLASSTIVRPKSTSAAMRDDDGGLFGTGSAMNELTRQIRTSVVRGAQLIDKADGAWERLSDDLGLGSERNRPKRNVIDAGGNARTKGVVSSLDSSLMDDGRDFIFDETFAHAILRRCDEAFLECLKYYQPEASLNSVELSQRIEQTRQLLRKSFFSSSTSSDPTKEEEFNFECYAHFRVYNEILIERGIAFGPFQRMFDAIIGTFVLQLALERENPELSSIAPPSSPSSDTLAKCLTNSLRVTDGIATLLQKKGFVSSWERSIPLDDDVEDFVDLNSPVSADLTYSLALNGDITLNSQLLLQELGYRLYPSIGRWMMREALSQCYAGATDGDDSMSDGRRIKVQIDDYYMDTSYNSNPDLFEVKQILLNIVIQRD</sequence>
<dbReference type="Proteomes" id="UP001530377">
    <property type="component" value="Unassembled WGS sequence"/>
</dbReference>
<comment type="caution">
    <text evidence="2">The sequence shown here is derived from an EMBL/GenBank/DDBJ whole genome shotgun (WGS) entry which is preliminary data.</text>
</comment>